<keyword evidence="3" id="KW-1185">Reference proteome</keyword>
<evidence type="ECO:0000256" key="1">
    <source>
        <dbReference type="PROSITE-ProRule" id="PRU00235"/>
    </source>
</evidence>
<gene>
    <name evidence="2" type="primary">UVR8</name>
    <name evidence="2" type="ORF">SPIL2461_LOCUS1450</name>
</gene>
<dbReference type="PANTHER" id="PTHR45982:SF1">
    <property type="entry name" value="REGULATOR OF CHROMOSOME CONDENSATION"/>
    <property type="match status" value="1"/>
</dbReference>
<sequence>LGFGGRSRRWEARPVARLGPATDIRAGGSHTCALEVSGTVRCWGWGEFGQLGDGRTLDSLYPVRVAHIEHADAICSGALHSCAVEDGMVKCWGWGERGQLGMFNGTRRTENSAVPVVVEGLEDVTDVACGYQHSCAMHGSDDNQTTTCWGEGIDRQLQRHDEIWIKTARR</sequence>
<comment type="caution">
    <text evidence="2">The sequence shown here is derived from an EMBL/GenBank/DDBJ whole genome shotgun (WGS) entry which is preliminary data.</text>
</comment>
<dbReference type="InterPro" id="IPR009091">
    <property type="entry name" value="RCC1/BLIP-II"/>
</dbReference>
<reference evidence="2" key="1">
    <citation type="submission" date="2021-02" db="EMBL/GenBank/DDBJ databases">
        <authorList>
            <person name="Dougan E. K."/>
            <person name="Rhodes N."/>
            <person name="Thang M."/>
            <person name="Chan C."/>
        </authorList>
    </citation>
    <scope>NUCLEOTIDE SEQUENCE</scope>
</reference>
<dbReference type="GO" id="GO:0005737">
    <property type="term" value="C:cytoplasm"/>
    <property type="evidence" value="ECO:0007669"/>
    <property type="project" value="TreeGrafter"/>
</dbReference>
<name>A0A812IVR6_SYMPI</name>
<feature type="repeat" description="RCC1" evidence="1">
    <location>
        <begin position="38"/>
        <end position="87"/>
    </location>
</feature>
<evidence type="ECO:0000313" key="2">
    <source>
        <dbReference type="EMBL" id="CAE7190267.1"/>
    </source>
</evidence>
<evidence type="ECO:0000313" key="3">
    <source>
        <dbReference type="Proteomes" id="UP000649617"/>
    </source>
</evidence>
<dbReference type="SUPFAM" id="SSF50985">
    <property type="entry name" value="RCC1/BLIP-II"/>
    <property type="match status" value="1"/>
</dbReference>
<dbReference type="InterPro" id="IPR051553">
    <property type="entry name" value="Ran_GTPase-activating"/>
</dbReference>
<organism evidence="2 3">
    <name type="scientific">Symbiodinium pilosum</name>
    <name type="common">Dinoflagellate</name>
    <dbReference type="NCBI Taxonomy" id="2952"/>
    <lineage>
        <taxon>Eukaryota</taxon>
        <taxon>Sar</taxon>
        <taxon>Alveolata</taxon>
        <taxon>Dinophyceae</taxon>
        <taxon>Suessiales</taxon>
        <taxon>Symbiodiniaceae</taxon>
        <taxon>Symbiodinium</taxon>
    </lineage>
</organism>
<dbReference type="Pfam" id="PF13540">
    <property type="entry name" value="RCC1_2"/>
    <property type="match status" value="1"/>
</dbReference>
<dbReference type="Proteomes" id="UP000649617">
    <property type="component" value="Unassembled WGS sequence"/>
</dbReference>
<dbReference type="AlphaFoldDB" id="A0A812IVR6"/>
<dbReference type="PANTHER" id="PTHR45982">
    <property type="entry name" value="REGULATOR OF CHROMOSOME CONDENSATION"/>
    <property type="match status" value="1"/>
</dbReference>
<dbReference type="PROSITE" id="PS50012">
    <property type="entry name" value="RCC1_3"/>
    <property type="match status" value="2"/>
</dbReference>
<accession>A0A812IVR6</accession>
<protein>
    <submittedName>
        <fullName evidence="2">UVR8 protein</fullName>
    </submittedName>
</protein>
<feature type="repeat" description="RCC1" evidence="1">
    <location>
        <begin position="87"/>
        <end position="140"/>
    </location>
</feature>
<dbReference type="Gene3D" id="2.130.10.30">
    <property type="entry name" value="Regulator of chromosome condensation 1/beta-lactamase-inhibitor protein II"/>
    <property type="match status" value="1"/>
</dbReference>
<dbReference type="GO" id="GO:0005085">
    <property type="term" value="F:guanyl-nucleotide exchange factor activity"/>
    <property type="evidence" value="ECO:0007669"/>
    <property type="project" value="TreeGrafter"/>
</dbReference>
<feature type="non-terminal residue" evidence="2">
    <location>
        <position position="170"/>
    </location>
</feature>
<proteinExistence type="predicted"/>
<dbReference type="Pfam" id="PF00415">
    <property type="entry name" value="RCC1"/>
    <property type="match status" value="1"/>
</dbReference>
<feature type="non-terminal residue" evidence="2">
    <location>
        <position position="1"/>
    </location>
</feature>
<dbReference type="InterPro" id="IPR000408">
    <property type="entry name" value="Reg_chr_condens"/>
</dbReference>
<dbReference type="EMBL" id="CAJNIZ010001411">
    <property type="protein sequence ID" value="CAE7190267.1"/>
    <property type="molecule type" value="Genomic_DNA"/>
</dbReference>
<dbReference type="OrthoDB" id="538768at2759"/>